<dbReference type="EMBL" id="CP077093">
    <property type="protein sequence ID" value="QXI28097.1"/>
    <property type="molecule type" value="Genomic_DNA"/>
</dbReference>
<dbReference type="GO" id="GO:0015627">
    <property type="term" value="C:type II protein secretion system complex"/>
    <property type="evidence" value="ECO:0007669"/>
    <property type="project" value="InterPro"/>
</dbReference>
<dbReference type="PROSITE" id="PS00409">
    <property type="entry name" value="PROKAR_NTER_METHYL"/>
    <property type="match status" value="1"/>
</dbReference>
<dbReference type="RefSeq" id="WP_186684438.1">
    <property type="nucleotide sequence ID" value="NZ_CP077093.1"/>
</dbReference>
<dbReference type="InterPro" id="IPR045584">
    <property type="entry name" value="Pilin-like"/>
</dbReference>
<evidence type="ECO:0000313" key="5">
    <source>
        <dbReference type="Proteomes" id="UP000634530"/>
    </source>
</evidence>
<dbReference type="InterPro" id="IPR012902">
    <property type="entry name" value="N_methyl_site"/>
</dbReference>
<reference evidence="4 5" key="2">
    <citation type="journal article" date="2021" name="Microorganisms">
        <title>The Ever-Expanding Pseudomonas Genus: Description of 43 New Species and Partition of the Pseudomonas putida Group.</title>
        <authorList>
            <person name="Girard L."/>
            <person name="Lood C."/>
            <person name="Hofte M."/>
            <person name="Vandamme P."/>
            <person name="Rokni-Zadeh H."/>
            <person name="van Noort V."/>
            <person name="Lavigne R."/>
            <person name="De Mot R."/>
        </authorList>
    </citation>
    <scope>NUCLEOTIDE SEQUENCE [LARGE SCALE GENOMIC DNA]</scope>
    <source>
        <strain evidence="4 5">RW8P3</strain>
    </source>
</reference>
<dbReference type="KEGG" id="pvw:HU752_030160"/>
<dbReference type="NCBIfam" id="TIGR02532">
    <property type="entry name" value="IV_pilin_GFxxxE"/>
    <property type="match status" value="1"/>
</dbReference>
<dbReference type="AlphaFoldDB" id="A0A9E6PKQ5"/>
<protein>
    <submittedName>
        <fullName evidence="4">Type II secretion system GspH family protein</fullName>
    </submittedName>
</protein>
<accession>A0A9E6PKQ5</accession>
<evidence type="ECO:0000256" key="1">
    <source>
        <dbReference type="ARBA" id="ARBA00022481"/>
    </source>
</evidence>
<keyword evidence="3" id="KW-0812">Transmembrane</keyword>
<evidence type="ECO:0000256" key="3">
    <source>
        <dbReference type="SAM" id="Phobius"/>
    </source>
</evidence>
<dbReference type="Pfam" id="PF07963">
    <property type="entry name" value="N_methyl"/>
    <property type="match status" value="1"/>
</dbReference>
<dbReference type="Gene3D" id="3.30.700.10">
    <property type="entry name" value="Glycoprotein, Type 4 Pilin"/>
    <property type="match status" value="1"/>
</dbReference>
<dbReference type="InterPro" id="IPR000983">
    <property type="entry name" value="Bac_GSPG_pilin"/>
</dbReference>
<name>A0A9E6PKQ5_9PSED</name>
<keyword evidence="5" id="KW-1185">Reference proteome</keyword>
<reference evidence="4 5" key="1">
    <citation type="journal article" date="2020" name="Microorganisms">
        <title>Reliable Identification of Environmental Pseudomonas Isolates Using the rpoD Gene.</title>
        <authorList>
            <consortium name="The Broad Institute Genome Sequencing Platform"/>
            <person name="Girard L."/>
            <person name="Lood C."/>
            <person name="Rokni-Zadeh H."/>
            <person name="van Noort V."/>
            <person name="Lavigne R."/>
            <person name="De Mot R."/>
        </authorList>
    </citation>
    <scope>NUCLEOTIDE SEQUENCE [LARGE SCALE GENOMIC DNA]</scope>
    <source>
        <strain evidence="4 5">RW8P3</strain>
    </source>
</reference>
<keyword evidence="3" id="KW-0472">Membrane</keyword>
<dbReference type="SUPFAM" id="SSF54523">
    <property type="entry name" value="Pili subunits"/>
    <property type="match status" value="1"/>
</dbReference>
<proteinExistence type="predicted"/>
<evidence type="ECO:0000313" key="4">
    <source>
        <dbReference type="EMBL" id="QXI28097.1"/>
    </source>
</evidence>
<sequence length="169" mass="18602">MWPLPLSRVATSRLPSAGFTLIELLLTLALLATLATVAYPLTTLIGTRERELELQRSLREIRRAIDAYKEATEDGRVDKALVASGYPPTLAVLAEGVVDKRDPTGGKIHFLRRIPRDPLCECPDQPPEKTWRLRSYRSSAEAPAEGEDVFDVSSGSAKEGLNGIPYSAW</sequence>
<gene>
    <name evidence="4" type="ORF">HU752_030160</name>
</gene>
<evidence type="ECO:0000256" key="2">
    <source>
        <dbReference type="SAM" id="MobiDB-lite"/>
    </source>
</evidence>
<feature type="region of interest" description="Disordered" evidence="2">
    <location>
        <begin position="137"/>
        <end position="169"/>
    </location>
</feature>
<dbReference type="Proteomes" id="UP000634530">
    <property type="component" value="Chromosome"/>
</dbReference>
<feature type="transmembrane region" description="Helical" evidence="3">
    <location>
        <begin position="20"/>
        <end position="41"/>
    </location>
</feature>
<keyword evidence="1" id="KW-0488">Methylation</keyword>
<dbReference type="GO" id="GO:0015628">
    <property type="term" value="P:protein secretion by the type II secretion system"/>
    <property type="evidence" value="ECO:0007669"/>
    <property type="project" value="InterPro"/>
</dbReference>
<dbReference type="PRINTS" id="PR00813">
    <property type="entry name" value="BCTERIALGSPG"/>
</dbReference>
<organism evidence="4 5">
    <name type="scientific">Pseudomonas vanderleydeniana</name>
    <dbReference type="NCBI Taxonomy" id="2745495"/>
    <lineage>
        <taxon>Bacteria</taxon>
        <taxon>Pseudomonadati</taxon>
        <taxon>Pseudomonadota</taxon>
        <taxon>Gammaproteobacteria</taxon>
        <taxon>Pseudomonadales</taxon>
        <taxon>Pseudomonadaceae</taxon>
        <taxon>Pseudomonas</taxon>
    </lineage>
</organism>
<keyword evidence="3" id="KW-1133">Transmembrane helix</keyword>